<dbReference type="PANTHER" id="PTHR10851:SF3">
    <property type="entry name" value="PYRIDOXINE_PYRIDOXAMINE 5'-PHOSPHATE OXIDASE 2"/>
    <property type="match status" value="1"/>
</dbReference>
<dbReference type="PANTHER" id="PTHR10851">
    <property type="entry name" value="PYRIDOXINE-5-PHOSPHATE OXIDASE"/>
    <property type="match status" value="1"/>
</dbReference>
<evidence type="ECO:0000256" key="8">
    <source>
        <dbReference type="SAM" id="SignalP"/>
    </source>
</evidence>
<feature type="chain" id="PRO_5025635579" description="pyridoxal 5'-phosphate synthase" evidence="8">
    <location>
        <begin position="35"/>
        <end position="143"/>
    </location>
</feature>
<comment type="caution">
    <text evidence="10">The sequence shown here is derived from an EMBL/GenBank/DDBJ whole genome shotgun (WGS) entry which is preliminary data.</text>
</comment>
<keyword evidence="7" id="KW-0560">Oxidoreductase</keyword>
<proteinExistence type="predicted"/>
<dbReference type="EMBL" id="CACVBM020001667">
    <property type="protein sequence ID" value="CAA7057031.1"/>
    <property type="molecule type" value="Genomic_DNA"/>
</dbReference>
<dbReference type="InterPro" id="IPR000659">
    <property type="entry name" value="Pyridox_Oxase"/>
</dbReference>
<sequence>MGTTNCSAMEPASLWSDAGVHLLMLCVCFQATIGLNGRPSNRTVVFRGFEENSDMIRINTDLRSRKIEELKHCPFSEVRNLFTRIRGSDFGSVEELMSLMPRIPDQTKLQVDYLNLKSNRRLLFSSMVSGTGDKCWTSEMANP</sequence>
<dbReference type="GO" id="GO:0008615">
    <property type="term" value="P:pyridoxine biosynthetic process"/>
    <property type="evidence" value="ECO:0007669"/>
    <property type="project" value="InterPro"/>
</dbReference>
<dbReference type="GO" id="GO:0010181">
    <property type="term" value="F:FMN binding"/>
    <property type="evidence" value="ECO:0007669"/>
    <property type="project" value="InterPro"/>
</dbReference>
<evidence type="ECO:0000313" key="11">
    <source>
        <dbReference type="Proteomes" id="UP000467841"/>
    </source>
</evidence>
<keyword evidence="5" id="KW-0285">Flavoprotein</keyword>
<evidence type="ECO:0000256" key="1">
    <source>
        <dbReference type="ARBA" id="ARBA00001917"/>
    </source>
</evidence>
<evidence type="ECO:0000256" key="7">
    <source>
        <dbReference type="ARBA" id="ARBA00023002"/>
    </source>
</evidence>
<keyword evidence="6" id="KW-0288">FMN</keyword>
<dbReference type="Pfam" id="PF12766">
    <property type="entry name" value="Pyridox_oxase_2"/>
    <property type="match status" value="1"/>
</dbReference>
<gene>
    <name evidence="10" type="ORF">MERR_LOCUS44267</name>
</gene>
<dbReference type="UniPathway" id="UPA01068">
    <property type="reaction ID" value="UER00304"/>
</dbReference>
<comment type="pathway">
    <text evidence="3">Cofactor metabolism; pyridoxal 5'-phosphate salvage; pyridoxal 5'-phosphate from pyridoxine 5'-phosphate: step 1/1.</text>
</comment>
<reference evidence="10" key="1">
    <citation type="submission" date="2020-01" db="EMBL/GenBank/DDBJ databases">
        <authorList>
            <person name="Mishra B."/>
        </authorList>
    </citation>
    <scope>NUCLEOTIDE SEQUENCE [LARGE SCALE GENOMIC DNA]</scope>
</reference>
<evidence type="ECO:0000256" key="3">
    <source>
        <dbReference type="ARBA" id="ARBA00005037"/>
    </source>
</evidence>
<feature type="signal peptide" evidence="8">
    <location>
        <begin position="1"/>
        <end position="34"/>
    </location>
</feature>
<keyword evidence="11" id="KW-1185">Reference proteome</keyword>
<feature type="domain" description="Pyridoxamine 5'-phosphate oxidase Alr4036 family FMN-binding" evidence="9">
    <location>
        <begin position="31"/>
        <end position="84"/>
    </location>
</feature>
<dbReference type="Gene3D" id="2.30.110.10">
    <property type="entry name" value="Electron Transport, Fmn-binding Protein, Chain A"/>
    <property type="match status" value="1"/>
</dbReference>
<name>A0A6D2LBK7_9BRAS</name>
<evidence type="ECO:0000256" key="2">
    <source>
        <dbReference type="ARBA" id="ARBA00004738"/>
    </source>
</evidence>
<dbReference type="Proteomes" id="UP000467841">
    <property type="component" value="Unassembled WGS sequence"/>
</dbReference>
<dbReference type="SUPFAM" id="SSF50475">
    <property type="entry name" value="FMN-binding split barrel"/>
    <property type="match status" value="1"/>
</dbReference>
<dbReference type="InterPro" id="IPR012349">
    <property type="entry name" value="Split_barrel_FMN-bd"/>
</dbReference>
<protein>
    <recommendedName>
        <fullName evidence="4">pyridoxal 5'-phosphate synthase</fullName>
        <ecNumber evidence="4">1.4.3.5</ecNumber>
    </recommendedName>
</protein>
<evidence type="ECO:0000256" key="6">
    <source>
        <dbReference type="ARBA" id="ARBA00022643"/>
    </source>
</evidence>
<evidence type="ECO:0000256" key="5">
    <source>
        <dbReference type="ARBA" id="ARBA00022630"/>
    </source>
</evidence>
<organism evidence="10 11">
    <name type="scientific">Microthlaspi erraticum</name>
    <dbReference type="NCBI Taxonomy" id="1685480"/>
    <lineage>
        <taxon>Eukaryota</taxon>
        <taxon>Viridiplantae</taxon>
        <taxon>Streptophyta</taxon>
        <taxon>Embryophyta</taxon>
        <taxon>Tracheophyta</taxon>
        <taxon>Spermatophyta</taxon>
        <taxon>Magnoliopsida</taxon>
        <taxon>eudicotyledons</taxon>
        <taxon>Gunneridae</taxon>
        <taxon>Pentapetalae</taxon>
        <taxon>rosids</taxon>
        <taxon>malvids</taxon>
        <taxon>Brassicales</taxon>
        <taxon>Brassicaceae</taxon>
        <taxon>Coluteocarpeae</taxon>
        <taxon>Microthlaspi</taxon>
    </lineage>
</organism>
<dbReference type="GO" id="GO:0004733">
    <property type="term" value="F:pyridoxamine phosphate oxidase activity"/>
    <property type="evidence" value="ECO:0007669"/>
    <property type="project" value="UniProtKB-EC"/>
</dbReference>
<comment type="pathway">
    <text evidence="2">Cofactor metabolism; pyridoxal 5'-phosphate salvage; pyridoxal 5'-phosphate from pyridoxamine 5'-phosphate: step 1/1.</text>
</comment>
<evidence type="ECO:0000313" key="10">
    <source>
        <dbReference type="EMBL" id="CAA7057031.1"/>
    </source>
</evidence>
<dbReference type="InterPro" id="IPR024624">
    <property type="entry name" value="Pyridox_Oxase_Alr4036_FMN-bd"/>
</dbReference>
<dbReference type="OrthoDB" id="434253at2759"/>
<evidence type="ECO:0000256" key="4">
    <source>
        <dbReference type="ARBA" id="ARBA00012801"/>
    </source>
</evidence>
<accession>A0A6D2LBK7</accession>
<dbReference type="EC" id="1.4.3.5" evidence="4"/>
<dbReference type="AlphaFoldDB" id="A0A6D2LBK7"/>
<keyword evidence="8" id="KW-0732">Signal</keyword>
<evidence type="ECO:0000259" key="9">
    <source>
        <dbReference type="Pfam" id="PF12766"/>
    </source>
</evidence>
<comment type="cofactor">
    <cofactor evidence="1">
        <name>FMN</name>
        <dbReference type="ChEBI" id="CHEBI:58210"/>
    </cofactor>
</comment>